<dbReference type="AlphaFoldDB" id="A0AAU9EDD7"/>
<evidence type="ECO:0000256" key="2">
    <source>
        <dbReference type="ARBA" id="ARBA00022840"/>
    </source>
</evidence>
<dbReference type="EMBL" id="AP028654">
    <property type="protein sequence ID" value="BEP28637.1"/>
    <property type="molecule type" value="Genomic_DNA"/>
</dbReference>
<dbReference type="GO" id="GO:0005524">
    <property type="term" value="F:ATP binding"/>
    <property type="evidence" value="ECO:0007669"/>
    <property type="project" value="UniProtKB-KW"/>
</dbReference>
<dbReference type="CDD" id="cd00009">
    <property type="entry name" value="AAA"/>
    <property type="match status" value="1"/>
</dbReference>
<evidence type="ECO:0000256" key="1">
    <source>
        <dbReference type="ARBA" id="ARBA00022741"/>
    </source>
</evidence>
<dbReference type="GO" id="GO:0006355">
    <property type="term" value="P:regulation of DNA-templated transcription"/>
    <property type="evidence" value="ECO:0007669"/>
    <property type="project" value="InterPro"/>
</dbReference>
<name>A0AAU9EDD7_9FIRM</name>
<evidence type="ECO:0000313" key="8">
    <source>
        <dbReference type="Proteomes" id="UP001321786"/>
    </source>
</evidence>
<dbReference type="Gene3D" id="1.10.8.60">
    <property type="match status" value="1"/>
</dbReference>
<dbReference type="RefSeq" id="WP_338536947.1">
    <property type="nucleotide sequence ID" value="NZ_AP028654.1"/>
</dbReference>
<dbReference type="InterPro" id="IPR025944">
    <property type="entry name" value="Sigma_54_int_dom_CS"/>
</dbReference>
<dbReference type="KEGG" id="hprf:HLPR_09680"/>
<dbReference type="InterPro" id="IPR009057">
    <property type="entry name" value="Homeodomain-like_sf"/>
</dbReference>
<dbReference type="PROSITE" id="PS00676">
    <property type="entry name" value="SIGMA54_INTERACT_2"/>
    <property type="match status" value="1"/>
</dbReference>
<dbReference type="PROSITE" id="PS00688">
    <property type="entry name" value="SIGMA54_INTERACT_3"/>
    <property type="match status" value="1"/>
</dbReference>
<evidence type="ECO:0000259" key="6">
    <source>
        <dbReference type="PROSITE" id="PS50045"/>
    </source>
</evidence>
<proteinExistence type="predicted"/>
<dbReference type="SMART" id="SM00382">
    <property type="entry name" value="AAA"/>
    <property type="match status" value="1"/>
</dbReference>
<dbReference type="SUPFAM" id="SSF52540">
    <property type="entry name" value="P-loop containing nucleoside triphosphate hydrolases"/>
    <property type="match status" value="1"/>
</dbReference>
<dbReference type="PROSITE" id="PS00675">
    <property type="entry name" value="SIGMA54_INTERACT_1"/>
    <property type="match status" value="1"/>
</dbReference>
<dbReference type="Proteomes" id="UP001321786">
    <property type="component" value="Chromosome"/>
</dbReference>
<dbReference type="GO" id="GO:0003677">
    <property type="term" value="F:DNA binding"/>
    <property type="evidence" value="ECO:0007669"/>
    <property type="project" value="UniProtKB-KW"/>
</dbReference>
<dbReference type="Pfam" id="PF25601">
    <property type="entry name" value="AAA_lid_14"/>
    <property type="match status" value="1"/>
</dbReference>
<dbReference type="PROSITE" id="PS50045">
    <property type="entry name" value="SIGMA54_INTERACT_4"/>
    <property type="match status" value="1"/>
</dbReference>
<evidence type="ECO:0000313" key="7">
    <source>
        <dbReference type="EMBL" id="BEP28637.1"/>
    </source>
</evidence>
<dbReference type="Gene3D" id="3.40.50.300">
    <property type="entry name" value="P-loop containing nucleotide triphosphate hydrolases"/>
    <property type="match status" value="1"/>
</dbReference>
<dbReference type="InterPro" id="IPR002078">
    <property type="entry name" value="Sigma_54_int"/>
</dbReference>
<dbReference type="InterPro" id="IPR027417">
    <property type="entry name" value="P-loop_NTPase"/>
</dbReference>
<evidence type="ECO:0000256" key="3">
    <source>
        <dbReference type="ARBA" id="ARBA00023015"/>
    </source>
</evidence>
<keyword evidence="4" id="KW-0238">DNA-binding</keyword>
<sequence>MKNQTLNNLYTQKIIDKIDQGILIVDSKGTIKLCNTKLLNIFGLNNNYKINHKNGIIKKGDIVCYASNSTGTDDGNINKEALNKLGFKGNVPYNEPFIIIGKYMTNEKPIIKFVTSNENIFSLNKNIYDIDFNIEVNLLKKSINIAANSNNYKFNYIFAVGHIVVIDSINKNVKFYQSRGFTARKESAREILMAMSFQNKSNLNKPTNLIGKNIATVFKHNSIISDIIKCALGDNIEYTNQFKQINGIPTLFSLTQISDEQGNSETLLKIDDVSEIHNITNSYNTSIRKLKELENKIIENSIVNNTFKDFIGESTTTKNLKKQIYKASLSNSNILILGETGTGKTHLAKSIHNESSRRNFPFVHVNCATIPNELIESILFGYEEGAFTGAKKKGNIGLFESANNGTIFLDEISELDFKLQAKLLKVLQDKTFYKVGSTREIKVDVRLISATNKNLVKYIELGKFRNDLYYRINVFSIYIEPLRNRKDDIIDLSQNIIKNICKKYDTPNKNITHEAQIKLNRYLYPGNVRELENILERAVNTSSENIILSEDIVFDTHVLNEDKKSFKSLKEYVNNAEENIIKEALNYYNNDKLKVMEVLKIKRTTFYDKLKKYKL</sequence>
<gene>
    <name evidence="7" type="ORF">HLPR_09680</name>
</gene>
<keyword evidence="1" id="KW-0547">Nucleotide-binding</keyword>
<keyword evidence="5" id="KW-0804">Transcription</keyword>
<reference evidence="7 8" key="1">
    <citation type="submission" date="2023-08" db="EMBL/GenBank/DDBJ databases">
        <title>Helicovermis profunda gen. nov., sp. nov., a novel mesophilic, fermentative bacterium within the Bacillota from a deep-sea hydrothermal vent chimney.</title>
        <authorList>
            <person name="Miyazaki U."/>
            <person name="Mizutani D."/>
            <person name="Hashimoto Y."/>
            <person name="Tame A."/>
            <person name="Sawayama S."/>
            <person name="Miyazaki J."/>
            <person name="Takai K."/>
            <person name="Nakagawa S."/>
        </authorList>
    </citation>
    <scope>NUCLEOTIDE SEQUENCE [LARGE SCALE GENOMIC DNA]</scope>
    <source>
        <strain evidence="7 8">S502</strain>
    </source>
</reference>
<dbReference type="InterPro" id="IPR025943">
    <property type="entry name" value="Sigma_54_int_dom_ATP-bd_2"/>
</dbReference>
<keyword evidence="3" id="KW-0805">Transcription regulation</keyword>
<feature type="domain" description="Sigma-54 factor interaction" evidence="6">
    <location>
        <begin position="310"/>
        <end position="540"/>
    </location>
</feature>
<evidence type="ECO:0000256" key="5">
    <source>
        <dbReference type="ARBA" id="ARBA00023163"/>
    </source>
</evidence>
<protein>
    <submittedName>
        <fullName evidence="7">Sigma 54-interacting transcriptional regulator</fullName>
    </submittedName>
</protein>
<dbReference type="InterPro" id="IPR003593">
    <property type="entry name" value="AAA+_ATPase"/>
</dbReference>
<dbReference type="PANTHER" id="PTHR32071:SF57">
    <property type="entry name" value="C4-DICARBOXYLATE TRANSPORT TRANSCRIPTIONAL REGULATORY PROTEIN DCTD"/>
    <property type="match status" value="1"/>
</dbReference>
<dbReference type="FunFam" id="3.40.50.300:FF:000006">
    <property type="entry name" value="DNA-binding transcriptional regulator NtrC"/>
    <property type="match status" value="1"/>
</dbReference>
<dbReference type="InterPro" id="IPR058031">
    <property type="entry name" value="AAA_lid_NorR"/>
</dbReference>
<dbReference type="Gene3D" id="1.10.10.60">
    <property type="entry name" value="Homeodomain-like"/>
    <property type="match status" value="1"/>
</dbReference>
<accession>A0AAU9EDD7</accession>
<dbReference type="PANTHER" id="PTHR32071">
    <property type="entry name" value="TRANSCRIPTIONAL REGULATORY PROTEIN"/>
    <property type="match status" value="1"/>
</dbReference>
<keyword evidence="2" id="KW-0067">ATP-binding</keyword>
<organism evidence="7 8">
    <name type="scientific">Helicovermis profundi</name>
    <dbReference type="NCBI Taxonomy" id="3065157"/>
    <lineage>
        <taxon>Bacteria</taxon>
        <taxon>Bacillati</taxon>
        <taxon>Bacillota</taxon>
        <taxon>Clostridia</taxon>
        <taxon>Helicovermis</taxon>
    </lineage>
</organism>
<keyword evidence="8" id="KW-1185">Reference proteome</keyword>
<dbReference type="SUPFAM" id="SSF46689">
    <property type="entry name" value="Homeodomain-like"/>
    <property type="match status" value="1"/>
</dbReference>
<evidence type="ECO:0000256" key="4">
    <source>
        <dbReference type="ARBA" id="ARBA00023125"/>
    </source>
</evidence>
<dbReference type="InterPro" id="IPR025662">
    <property type="entry name" value="Sigma_54_int_dom_ATP-bd_1"/>
</dbReference>
<dbReference type="Pfam" id="PF00158">
    <property type="entry name" value="Sigma54_activat"/>
    <property type="match status" value="1"/>
</dbReference>